<protein>
    <submittedName>
        <fullName evidence="2">Uncharacterized protein</fullName>
    </submittedName>
</protein>
<dbReference type="AlphaFoldDB" id="A0AAV4UNX8"/>
<evidence type="ECO:0000313" key="3">
    <source>
        <dbReference type="Proteomes" id="UP001054945"/>
    </source>
</evidence>
<keyword evidence="3" id="KW-1185">Reference proteome</keyword>
<sequence>MQISSSEFLPSSEMQDPPTRRWLVTLSLASSALISRTRTVLFFLISICMLIKFLKKFACCTVFFYIFLR</sequence>
<accession>A0AAV4UNX8</accession>
<keyword evidence="1" id="KW-1133">Transmembrane helix</keyword>
<comment type="caution">
    <text evidence="2">The sequence shown here is derived from an EMBL/GenBank/DDBJ whole genome shotgun (WGS) entry which is preliminary data.</text>
</comment>
<reference evidence="2 3" key="1">
    <citation type="submission" date="2021-06" db="EMBL/GenBank/DDBJ databases">
        <title>Caerostris extrusa draft genome.</title>
        <authorList>
            <person name="Kono N."/>
            <person name="Arakawa K."/>
        </authorList>
    </citation>
    <scope>NUCLEOTIDE SEQUENCE [LARGE SCALE GENOMIC DNA]</scope>
</reference>
<evidence type="ECO:0000313" key="2">
    <source>
        <dbReference type="EMBL" id="GIY59478.1"/>
    </source>
</evidence>
<gene>
    <name evidence="2" type="ORF">CEXT_635121</name>
</gene>
<dbReference type="Proteomes" id="UP001054945">
    <property type="component" value="Unassembled WGS sequence"/>
</dbReference>
<feature type="transmembrane region" description="Helical" evidence="1">
    <location>
        <begin position="40"/>
        <end position="68"/>
    </location>
</feature>
<proteinExistence type="predicted"/>
<name>A0AAV4UNX8_CAEEX</name>
<dbReference type="EMBL" id="BPLR01013209">
    <property type="protein sequence ID" value="GIY59478.1"/>
    <property type="molecule type" value="Genomic_DNA"/>
</dbReference>
<organism evidence="2 3">
    <name type="scientific">Caerostris extrusa</name>
    <name type="common">Bark spider</name>
    <name type="synonym">Caerostris bankana</name>
    <dbReference type="NCBI Taxonomy" id="172846"/>
    <lineage>
        <taxon>Eukaryota</taxon>
        <taxon>Metazoa</taxon>
        <taxon>Ecdysozoa</taxon>
        <taxon>Arthropoda</taxon>
        <taxon>Chelicerata</taxon>
        <taxon>Arachnida</taxon>
        <taxon>Araneae</taxon>
        <taxon>Araneomorphae</taxon>
        <taxon>Entelegynae</taxon>
        <taxon>Araneoidea</taxon>
        <taxon>Araneidae</taxon>
        <taxon>Caerostris</taxon>
    </lineage>
</organism>
<keyword evidence="1" id="KW-0472">Membrane</keyword>
<evidence type="ECO:0000256" key="1">
    <source>
        <dbReference type="SAM" id="Phobius"/>
    </source>
</evidence>
<keyword evidence="1" id="KW-0812">Transmembrane</keyword>